<dbReference type="EMBL" id="JAFCJH010000026">
    <property type="protein sequence ID" value="MBR0798362.1"/>
    <property type="molecule type" value="Genomic_DNA"/>
</dbReference>
<organism evidence="1 2">
    <name type="scientific">Bradyrhizobium jicamae</name>
    <dbReference type="NCBI Taxonomy" id="280332"/>
    <lineage>
        <taxon>Bacteria</taxon>
        <taxon>Pseudomonadati</taxon>
        <taxon>Pseudomonadota</taxon>
        <taxon>Alphaproteobacteria</taxon>
        <taxon>Hyphomicrobiales</taxon>
        <taxon>Nitrobacteraceae</taxon>
        <taxon>Bradyrhizobium</taxon>
    </lineage>
</organism>
<evidence type="ECO:0000313" key="2">
    <source>
        <dbReference type="Proteomes" id="UP001315278"/>
    </source>
</evidence>
<sequence>MDEASIRRLRSVIPVLNEQRNILVGAGLSFAGHLVDLTIMQLRLNLHDISEEELSEFSNRVSLDIAGSKSSDETPVGR</sequence>
<name>A0ABS5FNK4_9BRAD</name>
<gene>
    <name evidence="1" type="ORF">JQ615_23530</name>
</gene>
<accession>A0ABS5FNK4</accession>
<evidence type="ECO:0000313" key="1">
    <source>
        <dbReference type="EMBL" id="MBR0798362.1"/>
    </source>
</evidence>
<dbReference type="Proteomes" id="UP001315278">
    <property type="component" value="Unassembled WGS sequence"/>
</dbReference>
<dbReference type="RefSeq" id="WP_212396937.1">
    <property type="nucleotide sequence ID" value="NZ_JAFCJH010000026.1"/>
</dbReference>
<proteinExistence type="predicted"/>
<reference evidence="2" key="1">
    <citation type="journal article" date="2021" name="ISME J.">
        <title>Evolutionary origin and ecological implication of a unique nif island in free-living Bradyrhizobium lineages.</title>
        <authorList>
            <person name="Tao J."/>
        </authorList>
    </citation>
    <scope>NUCLEOTIDE SEQUENCE [LARGE SCALE GENOMIC DNA]</scope>
    <source>
        <strain evidence="2">SZCCT0434</strain>
    </source>
</reference>
<comment type="caution">
    <text evidence="1">The sequence shown here is derived from an EMBL/GenBank/DDBJ whole genome shotgun (WGS) entry which is preliminary data.</text>
</comment>
<protein>
    <submittedName>
        <fullName evidence="1">Uncharacterized protein</fullName>
    </submittedName>
</protein>
<keyword evidence="2" id="KW-1185">Reference proteome</keyword>